<feature type="chain" id="PRO_5041203320" description="Secreted protein" evidence="1">
    <location>
        <begin position="18"/>
        <end position="94"/>
    </location>
</feature>
<gene>
    <name evidence="2" type="ORF">B0T21DRAFT_367859</name>
</gene>
<evidence type="ECO:0000313" key="3">
    <source>
        <dbReference type="Proteomes" id="UP001172159"/>
    </source>
</evidence>
<feature type="signal peptide" evidence="1">
    <location>
        <begin position="1"/>
        <end position="17"/>
    </location>
</feature>
<dbReference type="Proteomes" id="UP001172159">
    <property type="component" value="Unassembled WGS sequence"/>
</dbReference>
<accession>A0AA40BJN1</accession>
<organism evidence="2 3">
    <name type="scientific">Apiosordaria backusii</name>
    <dbReference type="NCBI Taxonomy" id="314023"/>
    <lineage>
        <taxon>Eukaryota</taxon>
        <taxon>Fungi</taxon>
        <taxon>Dikarya</taxon>
        <taxon>Ascomycota</taxon>
        <taxon>Pezizomycotina</taxon>
        <taxon>Sordariomycetes</taxon>
        <taxon>Sordariomycetidae</taxon>
        <taxon>Sordariales</taxon>
        <taxon>Lasiosphaeriaceae</taxon>
        <taxon>Apiosordaria</taxon>
    </lineage>
</organism>
<evidence type="ECO:0000313" key="2">
    <source>
        <dbReference type="EMBL" id="KAK0735465.1"/>
    </source>
</evidence>
<evidence type="ECO:0000256" key="1">
    <source>
        <dbReference type="SAM" id="SignalP"/>
    </source>
</evidence>
<comment type="caution">
    <text evidence="2">The sequence shown here is derived from an EMBL/GenBank/DDBJ whole genome shotgun (WGS) entry which is preliminary data.</text>
</comment>
<proteinExistence type="predicted"/>
<name>A0AA40BJN1_9PEZI</name>
<protein>
    <recommendedName>
        <fullName evidence="4">Secreted protein</fullName>
    </recommendedName>
</protein>
<evidence type="ECO:0008006" key="4">
    <source>
        <dbReference type="Google" id="ProtNLM"/>
    </source>
</evidence>
<dbReference type="AlphaFoldDB" id="A0AA40BJN1"/>
<reference evidence="2" key="1">
    <citation type="submission" date="2023-06" db="EMBL/GenBank/DDBJ databases">
        <title>Genome-scale phylogeny and comparative genomics of the fungal order Sordariales.</title>
        <authorList>
            <consortium name="Lawrence Berkeley National Laboratory"/>
            <person name="Hensen N."/>
            <person name="Bonometti L."/>
            <person name="Westerberg I."/>
            <person name="Brannstrom I.O."/>
            <person name="Guillou S."/>
            <person name="Cros-Aarteil S."/>
            <person name="Calhoun S."/>
            <person name="Haridas S."/>
            <person name="Kuo A."/>
            <person name="Mondo S."/>
            <person name="Pangilinan J."/>
            <person name="Riley R."/>
            <person name="Labutti K."/>
            <person name="Andreopoulos B."/>
            <person name="Lipzen A."/>
            <person name="Chen C."/>
            <person name="Yanf M."/>
            <person name="Daum C."/>
            <person name="Ng V."/>
            <person name="Clum A."/>
            <person name="Steindorff A."/>
            <person name="Ohm R."/>
            <person name="Martin F."/>
            <person name="Silar P."/>
            <person name="Natvig D."/>
            <person name="Lalanne C."/>
            <person name="Gautier V."/>
            <person name="Ament-Velasquez S.L."/>
            <person name="Kruys A."/>
            <person name="Hutchinson M.I."/>
            <person name="Powell A.J."/>
            <person name="Barry K."/>
            <person name="Miller A.N."/>
            <person name="Grigoriev I.V."/>
            <person name="Debuchy R."/>
            <person name="Gladieux P."/>
            <person name="Thoren M.H."/>
            <person name="Johannesson H."/>
        </authorList>
    </citation>
    <scope>NUCLEOTIDE SEQUENCE</scope>
    <source>
        <strain evidence="2">CBS 540.89</strain>
    </source>
</reference>
<keyword evidence="3" id="KW-1185">Reference proteome</keyword>
<sequence>MAVVCQFLQFLFSLSRLFVERNGVRPGFGLPSHRCRGVFLGSLLPFSLGKGVHWRCCWSPLVGDAGPSFHSSTPWAPLCDKLESYQVPPAQRLR</sequence>
<dbReference type="EMBL" id="JAUKTV010000007">
    <property type="protein sequence ID" value="KAK0735465.1"/>
    <property type="molecule type" value="Genomic_DNA"/>
</dbReference>
<keyword evidence="1" id="KW-0732">Signal</keyword>